<dbReference type="Pfam" id="PF13843">
    <property type="entry name" value="DDE_Tnp_1_7"/>
    <property type="match status" value="1"/>
</dbReference>
<dbReference type="PANTHER" id="PTHR47272">
    <property type="entry name" value="DDE_TNP_1_7 DOMAIN-CONTAINING PROTEIN"/>
    <property type="match status" value="1"/>
</dbReference>
<evidence type="ECO:0000259" key="2">
    <source>
        <dbReference type="Pfam" id="PF13843"/>
    </source>
</evidence>
<dbReference type="PANTHER" id="PTHR47272:SF1">
    <property type="entry name" value="PIGGYBAC TRANSPOSABLE ELEMENT-DERIVED PROTEIN 3-LIKE"/>
    <property type="match status" value="1"/>
</dbReference>
<dbReference type="AlphaFoldDB" id="A0AAV4CVZ8"/>
<feature type="domain" description="PiggyBac transposable element-derived protein" evidence="2">
    <location>
        <begin position="482"/>
        <end position="842"/>
    </location>
</feature>
<evidence type="ECO:0000256" key="1">
    <source>
        <dbReference type="SAM" id="MobiDB-lite"/>
    </source>
</evidence>
<evidence type="ECO:0000313" key="4">
    <source>
        <dbReference type="Proteomes" id="UP000735302"/>
    </source>
</evidence>
<dbReference type="InterPro" id="IPR029526">
    <property type="entry name" value="PGBD"/>
</dbReference>
<organism evidence="3 4">
    <name type="scientific">Plakobranchus ocellatus</name>
    <dbReference type="NCBI Taxonomy" id="259542"/>
    <lineage>
        <taxon>Eukaryota</taxon>
        <taxon>Metazoa</taxon>
        <taxon>Spiralia</taxon>
        <taxon>Lophotrochozoa</taxon>
        <taxon>Mollusca</taxon>
        <taxon>Gastropoda</taxon>
        <taxon>Heterobranchia</taxon>
        <taxon>Euthyneura</taxon>
        <taxon>Panpulmonata</taxon>
        <taxon>Sacoglossa</taxon>
        <taxon>Placobranchoidea</taxon>
        <taxon>Plakobranchidae</taxon>
        <taxon>Plakobranchus</taxon>
    </lineage>
</organism>
<keyword evidence="4" id="KW-1185">Reference proteome</keyword>
<feature type="region of interest" description="Disordered" evidence="1">
    <location>
        <begin position="365"/>
        <end position="393"/>
    </location>
</feature>
<name>A0AAV4CVZ8_9GAST</name>
<gene>
    <name evidence="3" type="ORF">PoB_006257400</name>
</gene>
<dbReference type="EMBL" id="BLXT01007037">
    <property type="protein sequence ID" value="GFO36069.1"/>
    <property type="molecule type" value="Genomic_DNA"/>
</dbReference>
<reference evidence="3 4" key="1">
    <citation type="journal article" date="2021" name="Elife">
        <title>Chloroplast acquisition without the gene transfer in kleptoplastic sea slugs, Plakobranchus ocellatus.</title>
        <authorList>
            <person name="Maeda T."/>
            <person name="Takahashi S."/>
            <person name="Yoshida T."/>
            <person name="Shimamura S."/>
            <person name="Takaki Y."/>
            <person name="Nagai Y."/>
            <person name="Toyoda A."/>
            <person name="Suzuki Y."/>
            <person name="Arimoto A."/>
            <person name="Ishii H."/>
            <person name="Satoh N."/>
            <person name="Nishiyama T."/>
            <person name="Hasebe M."/>
            <person name="Maruyama T."/>
            <person name="Minagawa J."/>
            <person name="Obokata J."/>
            <person name="Shigenobu S."/>
        </authorList>
    </citation>
    <scope>NUCLEOTIDE SEQUENCE [LARGE SCALE GENOMIC DNA]</scope>
</reference>
<proteinExistence type="predicted"/>
<protein>
    <submittedName>
        <fullName evidence="3">PiggyBac transposable element-derived protein 2</fullName>
    </submittedName>
</protein>
<comment type="caution">
    <text evidence="3">The sequence shown here is derived from an EMBL/GenBank/DDBJ whole genome shotgun (WGS) entry which is preliminary data.</text>
</comment>
<evidence type="ECO:0000313" key="3">
    <source>
        <dbReference type="EMBL" id="GFO36069.1"/>
    </source>
</evidence>
<sequence length="1269" mass="142884">MIKVDKRVPLLLGHNELVQRAEGCYCGTADPVTAVPVIAVPGTADPVAALLSLLSLEVLLLVSSWDTGSSMSVRSPLTLQRVNVDGSRGVTVGVQGVNIEKRGSGMEGMNVEESESILERVEDMNVDQSGVARETVEGLTIEESGIACGSVQGLNVEQSGIAHETVEGLIIEESGVARETVEGLTIEESGVARETVEGLTIEESWVAPGSVQGLNVEQSGIAPESQTCQAKIFENRSGPSIDGIRHAAHDLSERAVPQAKICPSIGHRTTSQHNTSQPIMDSSDEDTLIMLIMLNNRKKKRKRRIMWCRETLLFNGRGEFHRTFNSLMTHRDETLFFNYIRMSYRMYEELKNLRSKLSDCISDDDSEYLPSSSDSGDEVQPSPRKKKRVSIKNKSIEKLGARPSCSRSLDKEDSDPEDHIPLAHLQQKMKDRLSPEASDGQVTEEELLQMLDALMWSKINFQVLDSTFKGQEEQAPEKLKEPLEYFRDFVTNEMIESIAQQTNAYSVQKEGKSIGTSKNEIDLFIRLFLRMGLVQAYSLRAFWAEETRYDKIADNMARNRFEKLASHIHFTDNNKVTDEQKKNKVWQIEPWLKGLKNSLAKLPQEEFSAVNEIMIPFKGRSDIKQFMRNKPHKWGFKMWGRAGASGLLYEFDVYQGASENTCIDGSPELSKSSQVVIRMTSNVPLGQNFKVFADNFFTSLNLVKTLQSKGIFYVGTIRVNRLKGLELKTENELKVVGRGAYDHAVEVNSGCVAVRWRDNRTVDLLSSYVGLEPISEVQRYDKKEKVIIKVPCPATVKEYKKFMGSIDLHDMLTALYRFPLRAKRWYVYMFYYTIHMMVVNAWLRYRKHAKLLQVKTTMRLAVFQGRLATQLVLSKKAVGQSRGTSVSPKPTPSCSGPYRRKIPPLEIRLDGLNHFPEYSGDRGRCKHNDCDSLTYIKENKLNISRLQTSISRKIGISQFKSGNWERSIFFLKIWRLPIKSGDLACLGFVQGLDVDESGIDPGSVQCLYIEESEVALGSVQGPNIEKTRSIVEEDQDIHAEVSEGVSKVAQDVNIGETVTEGVDEMIEGVNVESRNLVGREISEVPDVSKIAGLHVNREKEGRVGSCSSSQSCTGTTFTKKEEQKRRKQFGKAYIGRCFDKDAKKFVEVDKEEKTLGPGCACKDLYYSCKSVSDSDREEVWSMSWDEKKVSVRMAIDVKDVKERKSVSHVHKRNNILVFNLKSEGTCMRVCKDMFLNTTGLKKWWVLNTVTKGVPSNPKKHKVHVKSQMV</sequence>
<dbReference type="Proteomes" id="UP000735302">
    <property type="component" value="Unassembled WGS sequence"/>
</dbReference>
<accession>A0AAV4CVZ8</accession>